<feature type="compositionally biased region" description="Low complexity" evidence="7">
    <location>
        <begin position="15"/>
        <end position="27"/>
    </location>
</feature>
<protein>
    <submittedName>
        <fullName evidence="10">ASG1</fullName>
    </submittedName>
</protein>
<comment type="caution">
    <text evidence="10">The sequence shown here is derived from an EMBL/GenBank/DDBJ whole genome shotgun (WGS) entry which is preliminary data.</text>
</comment>
<keyword evidence="8" id="KW-1133">Transmembrane helix</keyword>
<keyword evidence="6" id="KW-0539">Nucleus</keyword>
<dbReference type="PANTHER" id="PTHR47540:SF1">
    <property type="entry name" value="ACTIVATOR OF STRESS GENES 1-RELATED"/>
    <property type="match status" value="1"/>
</dbReference>
<evidence type="ECO:0000313" key="10">
    <source>
        <dbReference type="EMBL" id="KAG7663443.1"/>
    </source>
</evidence>
<keyword evidence="5" id="KW-0804">Transcription</keyword>
<dbReference type="CDD" id="cd00067">
    <property type="entry name" value="GAL4"/>
    <property type="match status" value="1"/>
</dbReference>
<accession>A0A8J5QN74</accession>
<evidence type="ECO:0000256" key="3">
    <source>
        <dbReference type="ARBA" id="ARBA00023015"/>
    </source>
</evidence>
<dbReference type="GO" id="GO:0000981">
    <property type="term" value="F:DNA-binding transcription factor activity, RNA polymerase II-specific"/>
    <property type="evidence" value="ECO:0007669"/>
    <property type="project" value="InterPro"/>
</dbReference>
<dbReference type="PROSITE" id="PS50048">
    <property type="entry name" value="ZN2_CY6_FUNGAL_2"/>
    <property type="match status" value="1"/>
</dbReference>
<dbReference type="OrthoDB" id="422427at2759"/>
<evidence type="ECO:0000256" key="8">
    <source>
        <dbReference type="SAM" id="Phobius"/>
    </source>
</evidence>
<comment type="subcellular location">
    <subcellularLocation>
        <location evidence="1">Nucleus</location>
    </subcellularLocation>
</comment>
<keyword evidence="8" id="KW-0812">Transmembrane</keyword>
<keyword evidence="11" id="KW-1185">Reference proteome</keyword>
<dbReference type="PROSITE" id="PS00463">
    <property type="entry name" value="ZN2_CY6_FUNGAL_1"/>
    <property type="match status" value="1"/>
</dbReference>
<keyword evidence="3" id="KW-0805">Transcription regulation</keyword>
<dbReference type="EMBL" id="JAGSYN010000137">
    <property type="protein sequence ID" value="KAG7663443.1"/>
    <property type="molecule type" value="Genomic_DNA"/>
</dbReference>
<feature type="transmembrane region" description="Helical" evidence="8">
    <location>
        <begin position="616"/>
        <end position="636"/>
    </location>
</feature>
<feature type="domain" description="Zn(2)-C6 fungal-type" evidence="9">
    <location>
        <begin position="64"/>
        <end position="93"/>
    </location>
</feature>
<keyword evidence="2" id="KW-0862">Zinc</keyword>
<dbReference type="Proteomes" id="UP000694255">
    <property type="component" value="Unassembled WGS sequence"/>
</dbReference>
<dbReference type="Pfam" id="PF04082">
    <property type="entry name" value="Fungal_trans"/>
    <property type="match status" value="1"/>
</dbReference>
<evidence type="ECO:0000256" key="4">
    <source>
        <dbReference type="ARBA" id="ARBA00023125"/>
    </source>
</evidence>
<dbReference type="Pfam" id="PF00172">
    <property type="entry name" value="Zn_clus"/>
    <property type="match status" value="1"/>
</dbReference>
<dbReference type="CDD" id="cd12148">
    <property type="entry name" value="fungal_TF_MHR"/>
    <property type="match status" value="1"/>
</dbReference>
<keyword evidence="8" id="KW-0472">Membrane</keyword>
<gene>
    <name evidence="10" type="ORF">J8A68_002990</name>
</gene>
<dbReference type="InterPro" id="IPR007219">
    <property type="entry name" value="XnlR_reg_dom"/>
</dbReference>
<feature type="region of interest" description="Disordered" evidence="7">
    <location>
        <begin position="206"/>
        <end position="225"/>
    </location>
</feature>
<evidence type="ECO:0000313" key="11">
    <source>
        <dbReference type="Proteomes" id="UP000694255"/>
    </source>
</evidence>
<feature type="compositionally biased region" description="Polar residues" evidence="7">
    <location>
        <begin position="28"/>
        <end position="53"/>
    </location>
</feature>
<dbReference type="GO" id="GO:0005634">
    <property type="term" value="C:nucleus"/>
    <property type="evidence" value="ECO:0007669"/>
    <property type="project" value="UniProtKB-SubCell"/>
</dbReference>
<evidence type="ECO:0000256" key="7">
    <source>
        <dbReference type="SAM" id="MobiDB-lite"/>
    </source>
</evidence>
<dbReference type="GO" id="GO:0043565">
    <property type="term" value="F:sequence-specific DNA binding"/>
    <property type="evidence" value="ECO:0007669"/>
    <property type="project" value="TreeGrafter"/>
</dbReference>
<evidence type="ECO:0000256" key="1">
    <source>
        <dbReference type="ARBA" id="ARBA00004123"/>
    </source>
</evidence>
<feature type="compositionally biased region" description="Polar residues" evidence="7">
    <location>
        <begin position="209"/>
        <end position="225"/>
    </location>
</feature>
<dbReference type="GO" id="GO:0045944">
    <property type="term" value="P:positive regulation of transcription by RNA polymerase II"/>
    <property type="evidence" value="ECO:0007669"/>
    <property type="project" value="TreeGrafter"/>
</dbReference>
<feature type="region of interest" description="Disordered" evidence="7">
    <location>
        <begin position="1"/>
        <end position="60"/>
    </location>
</feature>
<name>A0A8J5QN74_9ASCO</name>
<dbReference type="InterPro" id="IPR051711">
    <property type="entry name" value="Stress_Response_Reg"/>
</dbReference>
<keyword evidence="4" id="KW-0238">DNA-binding</keyword>
<evidence type="ECO:0000256" key="6">
    <source>
        <dbReference type="ARBA" id="ARBA00023242"/>
    </source>
</evidence>
<dbReference type="SMART" id="SM00066">
    <property type="entry name" value="GAL4"/>
    <property type="match status" value="1"/>
</dbReference>
<evidence type="ECO:0000256" key="2">
    <source>
        <dbReference type="ARBA" id="ARBA00022833"/>
    </source>
</evidence>
<organism evidence="10 11">
    <name type="scientific">[Candida] subhashii</name>
    <dbReference type="NCBI Taxonomy" id="561895"/>
    <lineage>
        <taxon>Eukaryota</taxon>
        <taxon>Fungi</taxon>
        <taxon>Dikarya</taxon>
        <taxon>Ascomycota</taxon>
        <taxon>Saccharomycotina</taxon>
        <taxon>Pichiomycetes</taxon>
        <taxon>Debaryomycetaceae</taxon>
        <taxon>Spathaspora</taxon>
    </lineage>
</organism>
<feature type="region of interest" description="Disordered" evidence="7">
    <location>
        <begin position="937"/>
        <end position="964"/>
    </location>
</feature>
<dbReference type="PANTHER" id="PTHR47540">
    <property type="entry name" value="THIAMINE REPRESSIBLE GENES REGULATORY PROTEIN THI5"/>
    <property type="match status" value="1"/>
</dbReference>
<dbReference type="AlphaFoldDB" id="A0A8J5QN74"/>
<dbReference type="RefSeq" id="XP_049263675.1">
    <property type="nucleotide sequence ID" value="XM_049406796.1"/>
</dbReference>
<dbReference type="GO" id="GO:0008270">
    <property type="term" value="F:zinc ion binding"/>
    <property type="evidence" value="ECO:0007669"/>
    <property type="project" value="InterPro"/>
</dbReference>
<dbReference type="GeneID" id="73469791"/>
<reference evidence="10 11" key="1">
    <citation type="journal article" date="2021" name="DNA Res.">
        <title>Genome analysis of Candida subhashii reveals its hybrid nature and dual mitochondrial genome conformations.</title>
        <authorList>
            <person name="Mixao V."/>
            <person name="Hegedusova E."/>
            <person name="Saus E."/>
            <person name="Pryszcz L.P."/>
            <person name="Cillingova A."/>
            <person name="Nosek J."/>
            <person name="Gabaldon T."/>
        </authorList>
    </citation>
    <scope>NUCLEOTIDE SEQUENCE [LARGE SCALE GENOMIC DNA]</scope>
    <source>
        <strain evidence="10 11">CBS 10753</strain>
    </source>
</reference>
<dbReference type="InterPro" id="IPR001138">
    <property type="entry name" value="Zn2Cys6_DnaBD"/>
</dbReference>
<dbReference type="SMART" id="SM00906">
    <property type="entry name" value="Fungal_trans"/>
    <property type="match status" value="1"/>
</dbReference>
<evidence type="ECO:0000256" key="5">
    <source>
        <dbReference type="ARBA" id="ARBA00023163"/>
    </source>
</evidence>
<evidence type="ECO:0000259" key="9">
    <source>
        <dbReference type="PROSITE" id="PS50048"/>
    </source>
</evidence>
<feature type="compositionally biased region" description="Basic and acidic residues" evidence="7">
    <location>
        <begin position="1"/>
        <end position="10"/>
    </location>
</feature>
<proteinExistence type="predicted"/>
<dbReference type="GO" id="GO:0006351">
    <property type="term" value="P:DNA-templated transcription"/>
    <property type="evidence" value="ECO:0007669"/>
    <property type="project" value="InterPro"/>
</dbReference>
<sequence>MIPVKRERQTSDPLSYNSSSSNSKANSTQPGVTPNPVNMATSNSQANVRQKSTSEAKRRRVTRACDNCRQKKVKCDGKQPCIHCTVYSYKCSYDQPNVRNKRHSGIPIPAQPNLAVLQAAAAASAAASSTSSAMAPTSSNTDLFPNTNLIVCQQIFNVLLPKLKLNCFDQNIQFDLDRFQKVVTYIETKSPSLVRHLTEIGELMHDTDTTVPSPTHSASTIERQSSVSSNDGLSELYLPSKETALQLIFTCWNKACVLFRFYHRPSLLQEVDLLYSLDPLNYGDRQQKFLPFFYSILACGSLFSKSSFTDPGVNEHLEDDGFKYFLEARKLIDISNVGDINSIQTIVMMIMYLQCSARLSTCYSYIGIALRSALKEGLHRNLSIFQNSKRKLDPIEIDTRKRLFYTIYKMDIYINSLLGLPRSIDEDEFDQEFPEELDDEYVTRTGCLYEKQEGRLSSSGCANHHTKLMLILSHIVKKLYPIKVKSSSGEEFASSSATYSPDKIHNKITELELELKTWLDNLPMELKPTDPNLASSNEHIPERFKLANYYLHLAFLNCQIMLYRPCIHFISDNGSSATSASDPRSLIRGRNCIKVARMVVKLANKMIDQNLLVGTYWFSMYTIFFSVACLVYYYHFANYGQNKDSMGVNYAGILFDDDLNIDMIKKDIEIGKKVLDCLKNSSRSSLRIYNILNTLFEQLNRRTADTSRFQIQQKQIQPHPPLASSAVATAAASAAAATNFENENVKTLFNNFNTINNFGNGTTATATTTVAPGVPTVPNAPTATDMVSSTTSSDKTHQPYSAYPKKPTIAQLFNDTNIAQFQSSAEITQDPTQQHETPPMEPTPMDFSQDYIPGVFDKLDAQIFGKILPPYMLEKNVPAPYSNNGDVNSVGMNPATYNSSGGRLMAPRSPLSNIVSGTVNLDDFDFYSFGGDGQAGAGNGSGSGNGNSVDLEYLDPFNSRNDQN</sequence>